<dbReference type="GO" id="GO:0034727">
    <property type="term" value="P:piecemeal microautophagy of the nucleus"/>
    <property type="evidence" value="ECO:0007669"/>
    <property type="project" value="TreeGrafter"/>
</dbReference>
<accession>S8E6H5</accession>
<evidence type="ECO:0000313" key="10">
    <source>
        <dbReference type="Proteomes" id="UP000015241"/>
    </source>
</evidence>
<evidence type="ECO:0000256" key="2">
    <source>
        <dbReference type="ARBA" id="ARBA00011288"/>
    </source>
</evidence>
<dbReference type="FunFam" id="3.10.20.90:FF:000150">
    <property type="entry name" value="Ubiquitin-like protein ATG12"/>
    <property type="match status" value="1"/>
</dbReference>
<keyword evidence="10" id="KW-1185">Reference proteome</keyword>
<protein>
    <recommendedName>
        <fullName evidence="3 8">Ubiquitin-like protein ATG12</fullName>
    </recommendedName>
</protein>
<dbReference type="PANTHER" id="PTHR13385">
    <property type="entry name" value="AUTOPHAGY PROTEIN 12"/>
    <property type="match status" value="1"/>
</dbReference>
<dbReference type="GO" id="GO:0019776">
    <property type="term" value="F:Atg8-family ligase activity"/>
    <property type="evidence" value="ECO:0007669"/>
    <property type="project" value="TreeGrafter"/>
</dbReference>
<evidence type="ECO:0000256" key="4">
    <source>
        <dbReference type="ARBA" id="ARBA00022499"/>
    </source>
</evidence>
<dbReference type="InParanoid" id="S8E6H5"/>
<dbReference type="GO" id="GO:0000422">
    <property type="term" value="P:autophagy of mitochondrion"/>
    <property type="evidence" value="ECO:0007669"/>
    <property type="project" value="TreeGrafter"/>
</dbReference>
<dbReference type="CDD" id="cd01612">
    <property type="entry name" value="Ubl_ATG12"/>
    <property type="match status" value="1"/>
</dbReference>
<comment type="subcellular location">
    <subcellularLocation>
        <location evidence="8">Preautophagosomal structure membrane</location>
        <topology evidence="8">Peripheral membrane protein</topology>
    </subcellularLocation>
</comment>
<keyword evidence="8" id="KW-0472">Membrane</keyword>
<dbReference type="InterPro" id="IPR029071">
    <property type="entry name" value="Ubiquitin-like_domsf"/>
</dbReference>
<sequence length="122" mass="13455">MQAANDALQVYQKPEPVQGNALCTICPIHAVTACRKVAILFKAIGNAPIMKQNLYKINAQNQFRAVIRFLRKQLGYNPQDALFTYINLSFAPAPDDTVLNLHKSFASDGALIVNYSTTVAWG</sequence>
<gene>
    <name evidence="9" type="ORF">FOMPIDRAFT_1122897</name>
</gene>
<dbReference type="Pfam" id="PF04110">
    <property type="entry name" value="APG12"/>
    <property type="match status" value="1"/>
</dbReference>
<keyword evidence="5 8" id="KW-0833">Ubl conjugation pathway</keyword>
<name>S8E6H5_FOMSC</name>
<dbReference type="PANTHER" id="PTHR13385:SF0">
    <property type="entry name" value="UBIQUITIN-LIKE PROTEIN ATG12"/>
    <property type="match status" value="1"/>
</dbReference>
<keyword evidence="4 8" id="KW-1017">Isopeptide bond</keyword>
<dbReference type="GO" id="GO:0000045">
    <property type="term" value="P:autophagosome assembly"/>
    <property type="evidence" value="ECO:0007669"/>
    <property type="project" value="InterPro"/>
</dbReference>
<dbReference type="HOGENOM" id="CLU_106795_3_1_1"/>
<dbReference type="Gene3D" id="3.10.20.90">
    <property type="entry name" value="Phosphatidylinositol 3-kinase Catalytic Subunit, Chain A, domain 1"/>
    <property type="match status" value="1"/>
</dbReference>
<comment type="subunit">
    <text evidence="2 8">Forms a conjugate with ATG5.</text>
</comment>
<dbReference type="AlphaFoldDB" id="S8E6H5"/>
<dbReference type="GO" id="GO:0034274">
    <property type="term" value="C:Atg12-Atg5-Atg16 complex"/>
    <property type="evidence" value="ECO:0007669"/>
    <property type="project" value="TreeGrafter"/>
</dbReference>
<dbReference type="GO" id="GO:0015031">
    <property type="term" value="P:protein transport"/>
    <property type="evidence" value="ECO:0007669"/>
    <property type="project" value="UniProtKB-KW"/>
</dbReference>
<proteinExistence type="inferred from homology"/>
<comment type="function">
    <text evidence="7">Ubiquitin-like protein involved in cytoplasm to vacuole transport (Cvt), autophagy vesicles formation, mitophagy, and nucleophagy. Conjugation with ATG5 through a ubiquitin-like conjugating system involving also ATG7 as an E1-like activating enzyme and ATG10 as an E2-like conjugating enzyme, is essential for its function. The ATG12-ATG5 conjugate functions as an E3-like enzyme which is required for lipidation of ATG8 and ATG8 association to the vesicle membranes.</text>
</comment>
<dbReference type="Proteomes" id="UP000015241">
    <property type="component" value="Unassembled WGS sequence"/>
</dbReference>
<keyword evidence="8" id="KW-0653">Protein transport</keyword>
<dbReference type="SUPFAM" id="SSF54236">
    <property type="entry name" value="Ubiquitin-like"/>
    <property type="match status" value="1"/>
</dbReference>
<dbReference type="InterPro" id="IPR007242">
    <property type="entry name" value="Atg12"/>
</dbReference>
<comment type="similarity">
    <text evidence="1 8">Belongs to the ATG12 family.</text>
</comment>
<evidence type="ECO:0000256" key="5">
    <source>
        <dbReference type="ARBA" id="ARBA00022786"/>
    </source>
</evidence>
<dbReference type="STRING" id="743788.S8E6H5"/>
<keyword evidence="6 8" id="KW-0072">Autophagy</keyword>
<organism evidence="9 10">
    <name type="scientific">Fomitopsis schrenkii</name>
    <name type="common">Brown rot fungus</name>
    <dbReference type="NCBI Taxonomy" id="2126942"/>
    <lineage>
        <taxon>Eukaryota</taxon>
        <taxon>Fungi</taxon>
        <taxon>Dikarya</taxon>
        <taxon>Basidiomycota</taxon>
        <taxon>Agaricomycotina</taxon>
        <taxon>Agaricomycetes</taxon>
        <taxon>Polyporales</taxon>
        <taxon>Fomitopsis</taxon>
    </lineage>
</organism>
<keyword evidence="8" id="KW-0813">Transport</keyword>
<dbReference type="GO" id="GO:0000421">
    <property type="term" value="C:autophagosome membrane"/>
    <property type="evidence" value="ECO:0007669"/>
    <property type="project" value="TreeGrafter"/>
</dbReference>
<dbReference type="OrthoDB" id="10003551at2759"/>
<evidence type="ECO:0000256" key="1">
    <source>
        <dbReference type="ARBA" id="ARBA00007778"/>
    </source>
</evidence>
<evidence type="ECO:0000256" key="3">
    <source>
        <dbReference type="ARBA" id="ARBA00015875"/>
    </source>
</evidence>
<evidence type="ECO:0000256" key="7">
    <source>
        <dbReference type="ARBA" id="ARBA00025360"/>
    </source>
</evidence>
<evidence type="ECO:0000256" key="6">
    <source>
        <dbReference type="ARBA" id="ARBA00023006"/>
    </source>
</evidence>
<dbReference type="eggNOG" id="KOG3439">
    <property type="taxonomic scope" value="Eukaryota"/>
</dbReference>
<dbReference type="EMBL" id="KE504150">
    <property type="protein sequence ID" value="EPT00233.1"/>
    <property type="molecule type" value="Genomic_DNA"/>
</dbReference>
<dbReference type="GO" id="GO:0097352">
    <property type="term" value="P:autophagosome maturation"/>
    <property type="evidence" value="ECO:0007669"/>
    <property type="project" value="TreeGrafter"/>
</dbReference>
<reference evidence="9 10" key="1">
    <citation type="journal article" date="2012" name="Science">
        <title>The Paleozoic origin of enzymatic lignin decomposition reconstructed from 31 fungal genomes.</title>
        <authorList>
            <person name="Floudas D."/>
            <person name="Binder M."/>
            <person name="Riley R."/>
            <person name="Barry K."/>
            <person name="Blanchette R.A."/>
            <person name="Henrissat B."/>
            <person name="Martinez A.T."/>
            <person name="Otillar R."/>
            <person name="Spatafora J.W."/>
            <person name="Yadav J.S."/>
            <person name="Aerts A."/>
            <person name="Benoit I."/>
            <person name="Boyd A."/>
            <person name="Carlson A."/>
            <person name="Copeland A."/>
            <person name="Coutinho P.M."/>
            <person name="de Vries R.P."/>
            <person name="Ferreira P."/>
            <person name="Findley K."/>
            <person name="Foster B."/>
            <person name="Gaskell J."/>
            <person name="Glotzer D."/>
            <person name="Gorecki P."/>
            <person name="Heitman J."/>
            <person name="Hesse C."/>
            <person name="Hori C."/>
            <person name="Igarashi K."/>
            <person name="Jurgens J.A."/>
            <person name="Kallen N."/>
            <person name="Kersten P."/>
            <person name="Kohler A."/>
            <person name="Kuees U."/>
            <person name="Kumar T.K.A."/>
            <person name="Kuo A."/>
            <person name="LaButti K."/>
            <person name="Larrondo L.F."/>
            <person name="Lindquist E."/>
            <person name="Ling A."/>
            <person name="Lombard V."/>
            <person name="Lucas S."/>
            <person name="Lundell T."/>
            <person name="Martin R."/>
            <person name="McLaughlin D.J."/>
            <person name="Morgenstern I."/>
            <person name="Morin E."/>
            <person name="Murat C."/>
            <person name="Nagy L.G."/>
            <person name="Nolan M."/>
            <person name="Ohm R.A."/>
            <person name="Patyshakuliyeva A."/>
            <person name="Rokas A."/>
            <person name="Ruiz-Duenas F.J."/>
            <person name="Sabat G."/>
            <person name="Salamov A."/>
            <person name="Samejima M."/>
            <person name="Schmutz J."/>
            <person name="Slot J.C."/>
            <person name="St John F."/>
            <person name="Stenlid J."/>
            <person name="Sun H."/>
            <person name="Sun S."/>
            <person name="Syed K."/>
            <person name="Tsang A."/>
            <person name="Wiebenga A."/>
            <person name="Young D."/>
            <person name="Pisabarro A."/>
            <person name="Eastwood D.C."/>
            <person name="Martin F."/>
            <person name="Cullen D."/>
            <person name="Grigoriev I.V."/>
            <person name="Hibbett D.S."/>
        </authorList>
    </citation>
    <scope>NUCLEOTIDE SEQUENCE</scope>
    <source>
        <strain evidence="10">FP-58527</strain>
    </source>
</reference>
<evidence type="ECO:0000313" key="9">
    <source>
        <dbReference type="EMBL" id="EPT00233.1"/>
    </source>
</evidence>
<dbReference type="GO" id="GO:0061723">
    <property type="term" value="P:glycophagy"/>
    <property type="evidence" value="ECO:0007669"/>
    <property type="project" value="TreeGrafter"/>
</dbReference>
<dbReference type="FunCoup" id="S8E6H5">
    <property type="interactions" value="215"/>
</dbReference>
<evidence type="ECO:0000256" key="8">
    <source>
        <dbReference type="RuleBase" id="RU361201"/>
    </source>
</evidence>
<dbReference type="GO" id="GO:0034045">
    <property type="term" value="C:phagophore assembly site membrane"/>
    <property type="evidence" value="ECO:0007669"/>
    <property type="project" value="UniProtKB-SubCell"/>
</dbReference>